<feature type="signal peptide" evidence="1">
    <location>
        <begin position="1"/>
        <end position="20"/>
    </location>
</feature>
<dbReference type="Gene3D" id="3.40.50.1110">
    <property type="entry name" value="SGNH hydrolase"/>
    <property type="match status" value="1"/>
</dbReference>
<keyword evidence="1" id="KW-0732">Signal</keyword>
<dbReference type="PANTHER" id="PTHR30383:SF5">
    <property type="entry name" value="SGNH HYDROLASE-TYPE ESTERASE DOMAIN-CONTAINING PROTEIN"/>
    <property type="match status" value="1"/>
</dbReference>
<comment type="caution">
    <text evidence="2">The sequence shown here is derived from an EMBL/GenBank/DDBJ whole genome shotgun (WGS) entry which is preliminary data.</text>
</comment>
<dbReference type="PANTHER" id="PTHR30383">
    <property type="entry name" value="THIOESTERASE 1/PROTEASE 1/LYSOPHOSPHOLIPASE L1"/>
    <property type="match status" value="1"/>
</dbReference>
<reference evidence="2 3" key="1">
    <citation type="journal article" date="2019" name="Int. J. Syst. Evol. Microbiol.">
        <title>The Global Catalogue of Microorganisms (GCM) 10K type strain sequencing project: providing services to taxonomists for standard genome sequencing and annotation.</title>
        <authorList>
            <consortium name="The Broad Institute Genomics Platform"/>
            <consortium name="The Broad Institute Genome Sequencing Center for Infectious Disease"/>
            <person name="Wu L."/>
            <person name="Ma J."/>
        </authorList>
    </citation>
    <scope>NUCLEOTIDE SEQUENCE [LARGE SCALE GENOMIC DNA]</scope>
    <source>
        <strain evidence="2 3">JCM 3106</strain>
    </source>
</reference>
<evidence type="ECO:0000313" key="3">
    <source>
        <dbReference type="Proteomes" id="UP001499930"/>
    </source>
</evidence>
<accession>A0ABN3Y1H7</accession>
<dbReference type="SUPFAM" id="SSF52266">
    <property type="entry name" value="SGNH hydrolase"/>
    <property type="match status" value="1"/>
</dbReference>
<dbReference type="InterPro" id="IPR051532">
    <property type="entry name" value="Ester_Hydrolysis_Enzymes"/>
</dbReference>
<sequence length="279" mass="30009">MSRRHALQIALILLAALGWAVVPTTPATSATVAPPGSMSGLGDSITRGFNACGWFADCTSRSWSTGSSTSVDSHRNRIRTQNPDLVAYNDARSGAKIADLAGQARTAASRGVDYVTILMGANDACTSSESSMTSVTDFESRFRAAMQELAAGIPQASVFVASIPDLKRLWSVGKDSSSARTAWSAFNICRSMLASPRSTSAEDEARRDRVRQRVVEFNDVLARVCAEYSTCRYDGGAVFSYPFTLGQLSTWDYFHPNTSGQRALAEVTYQPLMATASDL</sequence>
<dbReference type="GO" id="GO:0016787">
    <property type="term" value="F:hydrolase activity"/>
    <property type="evidence" value="ECO:0007669"/>
    <property type="project" value="UniProtKB-KW"/>
</dbReference>
<dbReference type="InterPro" id="IPR001087">
    <property type="entry name" value="GDSL"/>
</dbReference>
<proteinExistence type="predicted"/>
<dbReference type="RefSeq" id="WP_344897475.1">
    <property type="nucleotide sequence ID" value="NZ_BAAAWD010000010.1"/>
</dbReference>
<dbReference type="Proteomes" id="UP001499930">
    <property type="component" value="Unassembled WGS sequence"/>
</dbReference>
<dbReference type="Pfam" id="PF00657">
    <property type="entry name" value="Lipase_GDSL"/>
    <property type="match status" value="1"/>
</dbReference>
<evidence type="ECO:0000256" key="1">
    <source>
        <dbReference type="SAM" id="SignalP"/>
    </source>
</evidence>
<protein>
    <submittedName>
        <fullName evidence="2">SGNH/GDSL hydrolase family protein</fullName>
    </submittedName>
</protein>
<dbReference type="InterPro" id="IPR036514">
    <property type="entry name" value="SGNH_hydro_sf"/>
</dbReference>
<feature type="chain" id="PRO_5046765510" evidence="1">
    <location>
        <begin position="21"/>
        <end position="279"/>
    </location>
</feature>
<organism evidence="2 3">
    <name type="scientific">Streptosporangium longisporum</name>
    <dbReference type="NCBI Taxonomy" id="46187"/>
    <lineage>
        <taxon>Bacteria</taxon>
        <taxon>Bacillati</taxon>
        <taxon>Actinomycetota</taxon>
        <taxon>Actinomycetes</taxon>
        <taxon>Streptosporangiales</taxon>
        <taxon>Streptosporangiaceae</taxon>
        <taxon>Streptosporangium</taxon>
    </lineage>
</organism>
<name>A0ABN3Y1H7_9ACTN</name>
<dbReference type="EMBL" id="BAAAWD010000010">
    <property type="protein sequence ID" value="GAA3013209.1"/>
    <property type="molecule type" value="Genomic_DNA"/>
</dbReference>
<keyword evidence="2" id="KW-0378">Hydrolase</keyword>
<gene>
    <name evidence="2" type="ORF">GCM10017559_40440</name>
</gene>
<keyword evidence="3" id="KW-1185">Reference proteome</keyword>
<evidence type="ECO:0000313" key="2">
    <source>
        <dbReference type="EMBL" id="GAA3013209.1"/>
    </source>
</evidence>